<evidence type="ECO:0000313" key="2">
    <source>
        <dbReference type="EMBL" id="AFM11536.1"/>
    </source>
</evidence>
<gene>
    <name evidence="2" type="ordered locus">Turpa_0885</name>
</gene>
<evidence type="ECO:0000256" key="1">
    <source>
        <dbReference type="SAM" id="SignalP"/>
    </source>
</evidence>
<proteinExistence type="predicted"/>
<accession>I4B2M9</accession>
<protein>
    <submittedName>
        <fullName evidence="2">Uncharacterized protein</fullName>
    </submittedName>
</protein>
<sequence length="226" mass="24718">MLKRILSLFAVVTLAMSAAYAAPTNSEAALADARETFAEPGGFDYRDGSPALLFDELQLEQQLEARKQAAEAEATTQSAANAEAKKPQYDYQKVVLPIDRVEGGSYTNHSPFVTWVKGENSDRVYPVPPGVTFPWTIDGFADPINRPGEVYKVIDGLHTFYNLVDGEPSVEFSSNNKLAAIAGLTVAQSLKGGWKDASWHAEIRAQTDFGWDNLFEISRPNLASNT</sequence>
<dbReference type="Proteomes" id="UP000006048">
    <property type="component" value="Chromosome"/>
</dbReference>
<organism evidence="2 3">
    <name type="scientific">Turneriella parva (strain ATCC BAA-1111 / DSM 21527 / NCTC 11395 / H)</name>
    <name type="common">Leptospira parva</name>
    <dbReference type="NCBI Taxonomy" id="869212"/>
    <lineage>
        <taxon>Bacteria</taxon>
        <taxon>Pseudomonadati</taxon>
        <taxon>Spirochaetota</taxon>
        <taxon>Spirochaetia</taxon>
        <taxon>Leptospirales</taxon>
        <taxon>Leptospiraceae</taxon>
        <taxon>Turneriella</taxon>
    </lineage>
</organism>
<dbReference type="KEGG" id="tpx:Turpa_0885"/>
<feature type="signal peptide" evidence="1">
    <location>
        <begin position="1"/>
        <end position="21"/>
    </location>
</feature>
<dbReference type="STRING" id="869212.Turpa_0885"/>
<feature type="chain" id="PRO_5003685802" evidence="1">
    <location>
        <begin position="22"/>
        <end position="226"/>
    </location>
</feature>
<reference evidence="2 3" key="1">
    <citation type="submission" date="2012-06" db="EMBL/GenBank/DDBJ databases">
        <title>The complete chromosome of genome of Turneriella parva DSM 21527.</title>
        <authorList>
            <consortium name="US DOE Joint Genome Institute (JGI-PGF)"/>
            <person name="Lucas S."/>
            <person name="Han J."/>
            <person name="Lapidus A."/>
            <person name="Bruce D."/>
            <person name="Goodwin L."/>
            <person name="Pitluck S."/>
            <person name="Peters L."/>
            <person name="Kyrpides N."/>
            <person name="Mavromatis K."/>
            <person name="Ivanova N."/>
            <person name="Mikhailova N."/>
            <person name="Chertkov O."/>
            <person name="Detter J.C."/>
            <person name="Tapia R."/>
            <person name="Han C."/>
            <person name="Land M."/>
            <person name="Hauser L."/>
            <person name="Markowitz V."/>
            <person name="Cheng J.-F."/>
            <person name="Hugenholtz P."/>
            <person name="Woyke T."/>
            <person name="Wu D."/>
            <person name="Gronow S."/>
            <person name="Wellnitz S."/>
            <person name="Brambilla E."/>
            <person name="Klenk H.-P."/>
            <person name="Eisen J.A."/>
        </authorList>
    </citation>
    <scope>NUCLEOTIDE SEQUENCE [LARGE SCALE GENOMIC DNA]</scope>
    <source>
        <strain evidence="3">ATCC BAA-1111 / DSM 21527 / NCTC 11395 / H</strain>
    </source>
</reference>
<dbReference type="AlphaFoldDB" id="I4B2M9"/>
<dbReference type="EMBL" id="CP002959">
    <property type="protein sequence ID" value="AFM11536.1"/>
    <property type="molecule type" value="Genomic_DNA"/>
</dbReference>
<keyword evidence="1" id="KW-0732">Signal</keyword>
<evidence type="ECO:0000313" key="3">
    <source>
        <dbReference type="Proteomes" id="UP000006048"/>
    </source>
</evidence>
<dbReference type="HOGENOM" id="CLU_1224310_0_0_12"/>
<keyword evidence="3" id="KW-1185">Reference proteome</keyword>
<name>I4B2M9_TURPD</name>